<evidence type="ECO:0000256" key="1">
    <source>
        <dbReference type="SAM" id="SignalP"/>
    </source>
</evidence>
<evidence type="ECO:0008006" key="4">
    <source>
        <dbReference type="Google" id="ProtNLM"/>
    </source>
</evidence>
<dbReference type="OrthoDB" id="1524207at2"/>
<dbReference type="PROSITE" id="PS51257">
    <property type="entry name" value="PROKAR_LIPOPROTEIN"/>
    <property type="match status" value="1"/>
</dbReference>
<keyword evidence="3" id="KW-1185">Reference proteome</keyword>
<proteinExistence type="predicted"/>
<dbReference type="EMBL" id="WTZA01000001">
    <property type="protein sequence ID" value="MXO75644.1"/>
    <property type="molecule type" value="Genomic_DNA"/>
</dbReference>
<dbReference type="RefSeq" id="WP_160611264.1">
    <property type="nucleotide sequence ID" value="NZ_WTZA01000001.1"/>
</dbReference>
<accession>A0A6I4TG51</accession>
<evidence type="ECO:0000313" key="3">
    <source>
        <dbReference type="Proteomes" id="UP000439522"/>
    </source>
</evidence>
<reference evidence="2 3" key="1">
    <citation type="submission" date="2019-12" db="EMBL/GenBank/DDBJ databases">
        <title>Genomic-based taxomic classification of the family Erythrobacteraceae.</title>
        <authorList>
            <person name="Xu L."/>
        </authorList>
    </citation>
    <scope>NUCLEOTIDE SEQUENCE [LARGE SCALE GENOMIC DNA]</scope>
    <source>
        <strain evidence="2 3">100921-2</strain>
    </source>
</reference>
<dbReference type="AlphaFoldDB" id="A0A6I4TG51"/>
<protein>
    <recommendedName>
        <fullName evidence="4">Lipoprotein</fullName>
    </recommendedName>
</protein>
<dbReference type="Proteomes" id="UP000439522">
    <property type="component" value="Unassembled WGS sequence"/>
</dbReference>
<feature type="chain" id="PRO_5026357496" description="Lipoprotein" evidence="1">
    <location>
        <begin position="23"/>
        <end position="209"/>
    </location>
</feature>
<sequence length="209" mass="22672">MIAPLRLIAALFVLATAGCTTAPDSQTAQDRFWNALASHCGKAYAGGLISTQAADKDMRGAAMTMHVRRCAPGRIEVPFHVQRADGTWDRSRTWVLTRNANGGLRLKHDHRHADGAADAVTMYGGDTAVPGTAQAQDFPVDADSTALFTREGLAASVTNVWRVEVDPAGTQGARFAYQLTRRPPSDRLFRVEFDLTRPVPPPPAPWGHR</sequence>
<name>A0A6I4TG51_9SPHN</name>
<keyword evidence="1" id="KW-0732">Signal</keyword>
<feature type="signal peptide" evidence="1">
    <location>
        <begin position="1"/>
        <end position="22"/>
    </location>
</feature>
<comment type="caution">
    <text evidence="2">The sequence shown here is derived from an EMBL/GenBank/DDBJ whole genome shotgun (WGS) entry which is preliminary data.</text>
</comment>
<organism evidence="2 3">
    <name type="scientific">Tsuneonella aeria</name>
    <dbReference type="NCBI Taxonomy" id="1837929"/>
    <lineage>
        <taxon>Bacteria</taxon>
        <taxon>Pseudomonadati</taxon>
        <taxon>Pseudomonadota</taxon>
        <taxon>Alphaproteobacteria</taxon>
        <taxon>Sphingomonadales</taxon>
        <taxon>Erythrobacteraceae</taxon>
        <taxon>Tsuneonella</taxon>
    </lineage>
</organism>
<gene>
    <name evidence="2" type="ORF">GRI40_10490</name>
</gene>
<evidence type="ECO:0000313" key="2">
    <source>
        <dbReference type="EMBL" id="MXO75644.1"/>
    </source>
</evidence>